<keyword evidence="3" id="KW-1185">Reference proteome</keyword>
<feature type="region of interest" description="Disordered" evidence="1">
    <location>
        <begin position="1"/>
        <end position="39"/>
    </location>
</feature>
<accession>A0A5C3PYJ1</accession>
<dbReference type="InParanoid" id="A0A5C3PYJ1"/>
<dbReference type="Proteomes" id="UP000308197">
    <property type="component" value="Unassembled WGS sequence"/>
</dbReference>
<evidence type="ECO:0000313" key="2">
    <source>
        <dbReference type="EMBL" id="TFK94914.1"/>
    </source>
</evidence>
<name>A0A5C3PYJ1_9APHY</name>
<feature type="compositionally biased region" description="Polar residues" evidence="1">
    <location>
        <begin position="23"/>
        <end position="34"/>
    </location>
</feature>
<organism evidence="2 3">
    <name type="scientific">Polyporus arcularius HHB13444</name>
    <dbReference type="NCBI Taxonomy" id="1314778"/>
    <lineage>
        <taxon>Eukaryota</taxon>
        <taxon>Fungi</taxon>
        <taxon>Dikarya</taxon>
        <taxon>Basidiomycota</taxon>
        <taxon>Agaricomycotina</taxon>
        <taxon>Agaricomycetes</taxon>
        <taxon>Polyporales</taxon>
        <taxon>Polyporaceae</taxon>
        <taxon>Polyporus</taxon>
    </lineage>
</organism>
<dbReference type="AlphaFoldDB" id="A0A5C3PYJ1"/>
<evidence type="ECO:0000256" key="1">
    <source>
        <dbReference type="SAM" id="MobiDB-lite"/>
    </source>
</evidence>
<reference evidence="2 3" key="1">
    <citation type="journal article" date="2019" name="Nat. Ecol. Evol.">
        <title>Megaphylogeny resolves global patterns of mushroom evolution.</title>
        <authorList>
            <person name="Varga T."/>
            <person name="Krizsan K."/>
            <person name="Foldi C."/>
            <person name="Dima B."/>
            <person name="Sanchez-Garcia M."/>
            <person name="Sanchez-Ramirez S."/>
            <person name="Szollosi G.J."/>
            <person name="Szarkandi J.G."/>
            <person name="Papp V."/>
            <person name="Albert L."/>
            <person name="Andreopoulos W."/>
            <person name="Angelini C."/>
            <person name="Antonin V."/>
            <person name="Barry K.W."/>
            <person name="Bougher N.L."/>
            <person name="Buchanan P."/>
            <person name="Buyck B."/>
            <person name="Bense V."/>
            <person name="Catcheside P."/>
            <person name="Chovatia M."/>
            <person name="Cooper J."/>
            <person name="Damon W."/>
            <person name="Desjardin D."/>
            <person name="Finy P."/>
            <person name="Geml J."/>
            <person name="Haridas S."/>
            <person name="Hughes K."/>
            <person name="Justo A."/>
            <person name="Karasinski D."/>
            <person name="Kautmanova I."/>
            <person name="Kiss B."/>
            <person name="Kocsube S."/>
            <person name="Kotiranta H."/>
            <person name="LaButti K.M."/>
            <person name="Lechner B.E."/>
            <person name="Liimatainen K."/>
            <person name="Lipzen A."/>
            <person name="Lukacs Z."/>
            <person name="Mihaltcheva S."/>
            <person name="Morgado L.N."/>
            <person name="Niskanen T."/>
            <person name="Noordeloos M.E."/>
            <person name="Ohm R.A."/>
            <person name="Ortiz-Santana B."/>
            <person name="Ovrebo C."/>
            <person name="Racz N."/>
            <person name="Riley R."/>
            <person name="Savchenko A."/>
            <person name="Shiryaev A."/>
            <person name="Soop K."/>
            <person name="Spirin V."/>
            <person name="Szebenyi C."/>
            <person name="Tomsovsky M."/>
            <person name="Tulloss R.E."/>
            <person name="Uehling J."/>
            <person name="Grigoriev I.V."/>
            <person name="Vagvolgyi C."/>
            <person name="Papp T."/>
            <person name="Martin F.M."/>
            <person name="Miettinen O."/>
            <person name="Hibbett D.S."/>
            <person name="Nagy L.G."/>
        </authorList>
    </citation>
    <scope>NUCLEOTIDE SEQUENCE [LARGE SCALE GENOMIC DNA]</scope>
    <source>
        <strain evidence="2 3">HHB13444</strain>
    </source>
</reference>
<proteinExistence type="predicted"/>
<protein>
    <submittedName>
        <fullName evidence="2">Uncharacterized protein</fullName>
    </submittedName>
</protein>
<dbReference type="EMBL" id="ML210964">
    <property type="protein sequence ID" value="TFK94914.1"/>
    <property type="molecule type" value="Genomic_DNA"/>
</dbReference>
<gene>
    <name evidence="2" type="ORF">K466DRAFT_120051</name>
</gene>
<sequence>MSPRIAASSTSCPGPRSRARRASQATWSTGTSEETTLDARLGDDPCRWPTCPFSTSFGPLANDGIFPGTMSAVALWPHRCCLSNMVLRVQETCGVPDVERGAVTHCRQVLLQCPSFRPLSGRASGTWLLDAIHCQVVGRAGPLSARRRSCRWKDAICVRVCVGACEERSAHDQALGRRRGAAGSWNAMACIQCTAHGLIEADGGNSYSLRGCSYS</sequence>
<evidence type="ECO:0000313" key="3">
    <source>
        <dbReference type="Proteomes" id="UP000308197"/>
    </source>
</evidence>